<dbReference type="PROSITE" id="PS51365">
    <property type="entry name" value="RENAL_DIPEPTIDASE_2"/>
    <property type="match status" value="1"/>
</dbReference>
<dbReference type="GO" id="GO:0006508">
    <property type="term" value="P:proteolysis"/>
    <property type="evidence" value="ECO:0007669"/>
    <property type="project" value="UniProtKB-KW"/>
</dbReference>
<sequence length="226" mass="25260">MGSTSSNYSYPYQSPPVDDRVQSVLRSTPLFDGHNDLPRQLCCVTHGKIYGQPHFDFPKGFERGMTDIPRLREGAVGAQFWSICVHVFAQLKIFSTLEYSDMARDAIELLDLATRLIELYPHILELVRQPEDVKRVYDEGEIACSMGGERLHMTDNSIDIIRAFYKLGACGPIHSGLSSLGCSCVKEINRLGMIVDVSQVTMKCAEQVLNSTRVPVMFLHSNAVSD</sequence>
<dbReference type="EMBL" id="KN847475">
    <property type="protein sequence ID" value="KIX09966.1"/>
    <property type="molecule type" value="Genomic_DNA"/>
</dbReference>
<keyword evidence="2" id="KW-0479">Metal-binding</keyword>
<dbReference type="SUPFAM" id="SSF51556">
    <property type="entry name" value="Metallo-dependent hydrolases"/>
    <property type="match status" value="1"/>
</dbReference>
<comment type="catalytic activity">
    <reaction evidence="2">
        <text>an L-aminoacyl-L-amino acid + H2O = 2 an L-alpha-amino acid</text>
        <dbReference type="Rhea" id="RHEA:48940"/>
        <dbReference type="ChEBI" id="CHEBI:15377"/>
        <dbReference type="ChEBI" id="CHEBI:59869"/>
        <dbReference type="ChEBI" id="CHEBI:77460"/>
        <dbReference type="EC" id="3.4.13.19"/>
    </reaction>
</comment>
<dbReference type="InterPro" id="IPR008257">
    <property type="entry name" value="Pept_M19"/>
</dbReference>
<keyword evidence="4" id="KW-1185">Reference proteome</keyword>
<keyword evidence="2" id="KW-0862">Zinc</keyword>
<dbReference type="RefSeq" id="XP_013277102.1">
    <property type="nucleotide sequence ID" value="XM_013421648.1"/>
</dbReference>
<organism evidence="3 4">
    <name type="scientific">Rhinocladiella mackenziei CBS 650.93</name>
    <dbReference type="NCBI Taxonomy" id="1442369"/>
    <lineage>
        <taxon>Eukaryota</taxon>
        <taxon>Fungi</taxon>
        <taxon>Dikarya</taxon>
        <taxon>Ascomycota</taxon>
        <taxon>Pezizomycotina</taxon>
        <taxon>Eurotiomycetes</taxon>
        <taxon>Chaetothyriomycetidae</taxon>
        <taxon>Chaetothyriales</taxon>
        <taxon>Herpotrichiellaceae</taxon>
        <taxon>Rhinocladiella</taxon>
    </lineage>
</organism>
<accession>A0A0D2J2U3</accession>
<dbReference type="GeneID" id="25289118"/>
<comment type="similarity">
    <text evidence="2">Belongs to the metallo-dependent hydrolases superfamily. Peptidase M19 family.</text>
</comment>
<keyword evidence="1 2" id="KW-0224">Dipeptidase</keyword>
<protein>
    <recommendedName>
        <fullName evidence="2">Dipeptidase</fullName>
        <ecNumber evidence="2">3.4.13.19</ecNumber>
    </recommendedName>
</protein>
<dbReference type="AlphaFoldDB" id="A0A0D2J2U3"/>
<dbReference type="Gene3D" id="3.20.20.140">
    <property type="entry name" value="Metal-dependent hydrolases"/>
    <property type="match status" value="1"/>
</dbReference>
<dbReference type="EC" id="3.4.13.19" evidence="2"/>
<keyword evidence="2" id="KW-0378">Hydrolase</keyword>
<proteinExistence type="inferred from homology"/>
<keyword evidence="2" id="KW-0482">Metalloprotease</keyword>
<dbReference type="HOGENOM" id="CLU_1225363_0_0_1"/>
<dbReference type="OrthoDB" id="445695at2759"/>
<dbReference type="PANTHER" id="PTHR10443:SF12">
    <property type="entry name" value="DIPEPTIDASE"/>
    <property type="match status" value="1"/>
</dbReference>
<keyword evidence="2" id="KW-0645">Protease</keyword>
<dbReference type="VEuPathDB" id="FungiDB:Z518_01047"/>
<comment type="cofactor">
    <cofactor evidence="2">
        <name>Zn(2+)</name>
        <dbReference type="ChEBI" id="CHEBI:29105"/>
    </cofactor>
</comment>
<dbReference type="Proteomes" id="UP000053617">
    <property type="component" value="Unassembled WGS sequence"/>
</dbReference>
<evidence type="ECO:0000256" key="2">
    <source>
        <dbReference type="RuleBase" id="RU341113"/>
    </source>
</evidence>
<evidence type="ECO:0000256" key="1">
    <source>
        <dbReference type="ARBA" id="ARBA00022997"/>
    </source>
</evidence>
<name>A0A0D2J2U3_9EURO</name>
<evidence type="ECO:0000313" key="3">
    <source>
        <dbReference type="EMBL" id="KIX09966.1"/>
    </source>
</evidence>
<gene>
    <name evidence="3" type="ORF">Z518_01047</name>
</gene>
<dbReference type="Pfam" id="PF01244">
    <property type="entry name" value="Peptidase_M19"/>
    <property type="match status" value="2"/>
</dbReference>
<dbReference type="GO" id="GO:0046872">
    <property type="term" value="F:metal ion binding"/>
    <property type="evidence" value="ECO:0007669"/>
    <property type="project" value="UniProtKB-UniRule"/>
</dbReference>
<reference evidence="3 4" key="1">
    <citation type="submission" date="2015-01" db="EMBL/GenBank/DDBJ databases">
        <title>The Genome Sequence of Rhinocladiella mackenzie CBS 650.93.</title>
        <authorList>
            <consortium name="The Broad Institute Genomics Platform"/>
            <person name="Cuomo C."/>
            <person name="de Hoog S."/>
            <person name="Gorbushina A."/>
            <person name="Stielow B."/>
            <person name="Teixiera M."/>
            <person name="Abouelleil A."/>
            <person name="Chapman S.B."/>
            <person name="Priest M."/>
            <person name="Young S.K."/>
            <person name="Wortman J."/>
            <person name="Nusbaum C."/>
            <person name="Birren B."/>
        </authorList>
    </citation>
    <scope>NUCLEOTIDE SEQUENCE [LARGE SCALE GENOMIC DNA]</scope>
    <source>
        <strain evidence="3 4">CBS 650.93</strain>
    </source>
</reference>
<dbReference type="InterPro" id="IPR032466">
    <property type="entry name" value="Metal_Hydrolase"/>
</dbReference>
<dbReference type="PANTHER" id="PTHR10443">
    <property type="entry name" value="MICROSOMAL DIPEPTIDASE"/>
    <property type="match status" value="1"/>
</dbReference>
<evidence type="ECO:0000313" key="4">
    <source>
        <dbReference type="Proteomes" id="UP000053617"/>
    </source>
</evidence>
<dbReference type="GO" id="GO:0070573">
    <property type="term" value="F:metallodipeptidase activity"/>
    <property type="evidence" value="ECO:0007669"/>
    <property type="project" value="InterPro"/>
</dbReference>